<reference evidence="3 4" key="1">
    <citation type="submission" date="2020-07" db="EMBL/GenBank/DDBJ databases">
        <title>Sequencing the genomes of 1000 actinobacteria strains.</title>
        <authorList>
            <person name="Klenk H.-P."/>
        </authorList>
    </citation>
    <scope>NUCLEOTIDE SEQUENCE [LARGE SCALE GENOMIC DNA]</scope>
    <source>
        <strain evidence="3 4">DSM 40398</strain>
    </source>
</reference>
<organism evidence="3 4">
    <name type="scientific">Actinomadura luteofluorescens</name>
    <dbReference type="NCBI Taxonomy" id="46163"/>
    <lineage>
        <taxon>Bacteria</taxon>
        <taxon>Bacillati</taxon>
        <taxon>Actinomycetota</taxon>
        <taxon>Actinomycetes</taxon>
        <taxon>Streptosporangiales</taxon>
        <taxon>Thermomonosporaceae</taxon>
        <taxon>Actinomadura</taxon>
    </lineage>
</organism>
<name>A0A7Y9JI05_9ACTN</name>
<feature type="chain" id="PRO_5030850146" description="Nuclear transport factor 2 family protein" evidence="2">
    <location>
        <begin position="18"/>
        <end position="164"/>
    </location>
</feature>
<proteinExistence type="predicted"/>
<evidence type="ECO:0008006" key="5">
    <source>
        <dbReference type="Google" id="ProtNLM"/>
    </source>
</evidence>
<protein>
    <recommendedName>
        <fullName evidence="5">Nuclear transport factor 2 family protein</fullName>
    </recommendedName>
</protein>
<dbReference type="PROSITE" id="PS51257">
    <property type="entry name" value="PROKAR_LIPOPROTEIN"/>
    <property type="match status" value="1"/>
</dbReference>
<dbReference type="EMBL" id="JACCBA010000001">
    <property type="protein sequence ID" value="NYD49495.1"/>
    <property type="molecule type" value="Genomic_DNA"/>
</dbReference>
<dbReference type="RefSeq" id="WP_179846200.1">
    <property type="nucleotide sequence ID" value="NZ_JACCBA010000001.1"/>
</dbReference>
<dbReference type="Proteomes" id="UP000529783">
    <property type="component" value="Unassembled WGS sequence"/>
</dbReference>
<evidence type="ECO:0000313" key="3">
    <source>
        <dbReference type="EMBL" id="NYD49495.1"/>
    </source>
</evidence>
<feature type="signal peptide" evidence="2">
    <location>
        <begin position="1"/>
        <end position="17"/>
    </location>
</feature>
<evidence type="ECO:0000256" key="2">
    <source>
        <dbReference type="SAM" id="SignalP"/>
    </source>
</evidence>
<keyword evidence="2" id="KW-0732">Signal</keyword>
<gene>
    <name evidence="3" type="ORF">BJY14_005478</name>
</gene>
<accession>A0A7Y9JI05</accession>
<evidence type="ECO:0000313" key="4">
    <source>
        <dbReference type="Proteomes" id="UP000529783"/>
    </source>
</evidence>
<feature type="compositionally biased region" description="Low complexity" evidence="1">
    <location>
        <begin position="37"/>
        <end position="47"/>
    </location>
</feature>
<comment type="caution">
    <text evidence="3">The sequence shown here is derived from an EMBL/GenBank/DDBJ whole genome shotgun (WGS) entry which is preliminary data.</text>
</comment>
<feature type="region of interest" description="Disordered" evidence="1">
    <location>
        <begin position="24"/>
        <end position="47"/>
    </location>
</feature>
<evidence type="ECO:0000256" key="1">
    <source>
        <dbReference type="SAM" id="MobiDB-lite"/>
    </source>
</evidence>
<sequence>MRVRPSLAALTLLPLMAACGGGNEVTMPPLTPEPGDSRPAAASPAAPARQTLPARLALYKYLRGLAAGNARACAYLAPGYERRVFGGPGRCRSGLGRARARLRPQDLAALRGVTVPTCEQGPGAGECTVRFEHLRWKGAPARPGGLLAASFVLRGHGNRWQVAG</sequence>
<dbReference type="AlphaFoldDB" id="A0A7Y9JI05"/>
<keyword evidence="4" id="KW-1185">Reference proteome</keyword>